<feature type="domain" description="RNA polymerase sigma-70 region 2" evidence="6">
    <location>
        <begin position="21"/>
        <end position="87"/>
    </location>
</feature>
<name>A0A9D2MNZ0_9FIRM</name>
<reference evidence="8" key="1">
    <citation type="journal article" date="2021" name="PeerJ">
        <title>Extensive microbial diversity within the chicken gut microbiome revealed by metagenomics and culture.</title>
        <authorList>
            <person name="Gilroy R."/>
            <person name="Ravi A."/>
            <person name="Getino M."/>
            <person name="Pursley I."/>
            <person name="Horton D.L."/>
            <person name="Alikhan N.F."/>
            <person name="Baker D."/>
            <person name="Gharbi K."/>
            <person name="Hall N."/>
            <person name="Watson M."/>
            <person name="Adriaenssens E.M."/>
            <person name="Foster-Nyarko E."/>
            <person name="Jarju S."/>
            <person name="Secka A."/>
            <person name="Antonio M."/>
            <person name="Oren A."/>
            <person name="Chaudhuri R.R."/>
            <person name="La Ragione R."/>
            <person name="Hildebrand F."/>
            <person name="Pallen M.J."/>
        </authorList>
    </citation>
    <scope>NUCLEOTIDE SEQUENCE</scope>
    <source>
        <strain evidence="8">CHK192-8294</strain>
    </source>
</reference>
<keyword evidence="5" id="KW-0804">Transcription</keyword>
<evidence type="ECO:0000256" key="1">
    <source>
        <dbReference type="ARBA" id="ARBA00010641"/>
    </source>
</evidence>
<comment type="similarity">
    <text evidence="1">Belongs to the sigma-70 factor family. ECF subfamily.</text>
</comment>
<dbReference type="EMBL" id="DWXO01000087">
    <property type="protein sequence ID" value="HJB81148.1"/>
    <property type="molecule type" value="Genomic_DNA"/>
</dbReference>
<dbReference type="GO" id="GO:0003677">
    <property type="term" value="F:DNA binding"/>
    <property type="evidence" value="ECO:0007669"/>
    <property type="project" value="UniProtKB-KW"/>
</dbReference>
<dbReference type="PANTHER" id="PTHR43133">
    <property type="entry name" value="RNA POLYMERASE ECF-TYPE SIGMA FACTO"/>
    <property type="match status" value="1"/>
</dbReference>
<dbReference type="InterPro" id="IPR013249">
    <property type="entry name" value="RNA_pol_sigma70_r4_t2"/>
</dbReference>
<dbReference type="SUPFAM" id="SSF88659">
    <property type="entry name" value="Sigma3 and sigma4 domains of RNA polymerase sigma factors"/>
    <property type="match status" value="1"/>
</dbReference>
<dbReference type="InterPro" id="IPR014284">
    <property type="entry name" value="RNA_pol_sigma-70_dom"/>
</dbReference>
<dbReference type="GO" id="GO:0016987">
    <property type="term" value="F:sigma factor activity"/>
    <property type="evidence" value="ECO:0007669"/>
    <property type="project" value="UniProtKB-KW"/>
</dbReference>
<feature type="domain" description="RNA polymerase sigma factor 70 region 4 type 2" evidence="7">
    <location>
        <begin position="127"/>
        <end position="178"/>
    </location>
</feature>
<protein>
    <submittedName>
        <fullName evidence="8">Sigma-70 family RNA polymerase sigma factor</fullName>
    </submittedName>
</protein>
<dbReference type="SUPFAM" id="SSF88946">
    <property type="entry name" value="Sigma2 domain of RNA polymerase sigma factors"/>
    <property type="match status" value="1"/>
</dbReference>
<proteinExistence type="inferred from homology"/>
<keyword evidence="4" id="KW-0238">DNA-binding</keyword>
<evidence type="ECO:0000259" key="6">
    <source>
        <dbReference type="Pfam" id="PF04542"/>
    </source>
</evidence>
<dbReference type="InterPro" id="IPR013325">
    <property type="entry name" value="RNA_pol_sigma_r2"/>
</dbReference>
<sequence>MELTEAVRLAQERDRQAAEELYRQTCQRVYALALRLTNNPDRAMDAVQETYLSALQHLDNLRSPEAFPSWILQIAANCCHRIHRQEGHYVSVSGKEDGDSGFLEAIPDPDEGILPESAVEHEETRRLVLGLVQDLPDTQRECVILFYFSRFTVEEIAQIQNCSTGTVKSRLNYARKKLKTDVLALESRDGIRLHTLVPIGLLLPCVGSELPAATAFAEAWQAVTAGLGAAGAGAAAAGAHALGTGTAVKGAAAGALKVKIAAGIAAVGLVAGGVGVALHEPAVTFQDPVFEHNIRILLDKPEGPLHTSDLAQIGSLYITADGMALEEISSEEQLACIGAEGTKPVSSLEDLDLLPNLDGVFCRMSDDAALLNTMDCDTLRVLMVVSDRGTDLQMTNLDFLADLPQLESLNLSVSGQADLEPLENCSTLTSLSIQLAGNDLDLSRLTSLRSLAVSNYGQTSARLTASSDLPQLKLLYLFGPSGLDSLEFLSHAPQLEYLRVYAWSGMDLTPLSQLEHFRMADIHTMETPVDLTPLTLCPSLEACCLDNAPEGSVVPTQLPMATEGADHGNPTYDAIQQSVF</sequence>
<dbReference type="Pfam" id="PF08281">
    <property type="entry name" value="Sigma70_r4_2"/>
    <property type="match status" value="1"/>
</dbReference>
<dbReference type="InterPro" id="IPR007627">
    <property type="entry name" value="RNA_pol_sigma70_r2"/>
</dbReference>
<evidence type="ECO:0000256" key="4">
    <source>
        <dbReference type="ARBA" id="ARBA00023125"/>
    </source>
</evidence>
<keyword evidence="3" id="KW-0731">Sigma factor</keyword>
<dbReference type="Gene3D" id="1.10.1740.10">
    <property type="match status" value="1"/>
</dbReference>
<keyword evidence="2" id="KW-0805">Transcription regulation</keyword>
<gene>
    <name evidence="8" type="ORF">H9712_09180</name>
</gene>
<evidence type="ECO:0000256" key="5">
    <source>
        <dbReference type="ARBA" id="ARBA00023163"/>
    </source>
</evidence>
<dbReference type="InterPro" id="IPR039425">
    <property type="entry name" value="RNA_pol_sigma-70-like"/>
</dbReference>
<dbReference type="SUPFAM" id="SSF52058">
    <property type="entry name" value="L domain-like"/>
    <property type="match status" value="1"/>
</dbReference>
<evidence type="ECO:0000313" key="9">
    <source>
        <dbReference type="Proteomes" id="UP000823921"/>
    </source>
</evidence>
<dbReference type="Pfam" id="PF04542">
    <property type="entry name" value="Sigma70_r2"/>
    <property type="match status" value="1"/>
</dbReference>
<reference evidence="8" key="2">
    <citation type="submission" date="2021-04" db="EMBL/GenBank/DDBJ databases">
        <authorList>
            <person name="Gilroy R."/>
        </authorList>
    </citation>
    <scope>NUCLEOTIDE SEQUENCE</scope>
    <source>
        <strain evidence="8">CHK192-8294</strain>
    </source>
</reference>
<dbReference type="InterPro" id="IPR032675">
    <property type="entry name" value="LRR_dom_sf"/>
</dbReference>
<accession>A0A9D2MNZ0</accession>
<dbReference type="NCBIfam" id="TIGR02937">
    <property type="entry name" value="sigma70-ECF"/>
    <property type="match status" value="1"/>
</dbReference>
<dbReference type="Gene3D" id="3.80.10.10">
    <property type="entry name" value="Ribonuclease Inhibitor"/>
    <property type="match status" value="1"/>
</dbReference>
<dbReference type="Proteomes" id="UP000823921">
    <property type="component" value="Unassembled WGS sequence"/>
</dbReference>
<comment type="caution">
    <text evidence="8">The sequence shown here is derived from an EMBL/GenBank/DDBJ whole genome shotgun (WGS) entry which is preliminary data.</text>
</comment>
<evidence type="ECO:0000313" key="8">
    <source>
        <dbReference type="EMBL" id="HJB81148.1"/>
    </source>
</evidence>
<evidence type="ECO:0000256" key="3">
    <source>
        <dbReference type="ARBA" id="ARBA00023082"/>
    </source>
</evidence>
<dbReference type="Gene3D" id="1.10.10.10">
    <property type="entry name" value="Winged helix-like DNA-binding domain superfamily/Winged helix DNA-binding domain"/>
    <property type="match status" value="1"/>
</dbReference>
<dbReference type="InterPro" id="IPR013324">
    <property type="entry name" value="RNA_pol_sigma_r3/r4-like"/>
</dbReference>
<dbReference type="InterPro" id="IPR036388">
    <property type="entry name" value="WH-like_DNA-bd_sf"/>
</dbReference>
<organism evidence="8 9">
    <name type="scientific">Candidatus Flavonifractor intestinigallinarum</name>
    <dbReference type="NCBI Taxonomy" id="2838586"/>
    <lineage>
        <taxon>Bacteria</taxon>
        <taxon>Bacillati</taxon>
        <taxon>Bacillota</taxon>
        <taxon>Clostridia</taxon>
        <taxon>Eubacteriales</taxon>
        <taxon>Oscillospiraceae</taxon>
        <taxon>Flavonifractor</taxon>
    </lineage>
</organism>
<dbReference type="PANTHER" id="PTHR43133:SF8">
    <property type="entry name" value="RNA POLYMERASE SIGMA FACTOR HI_1459-RELATED"/>
    <property type="match status" value="1"/>
</dbReference>
<dbReference type="GO" id="GO:0006352">
    <property type="term" value="P:DNA-templated transcription initiation"/>
    <property type="evidence" value="ECO:0007669"/>
    <property type="project" value="InterPro"/>
</dbReference>
<dbReference type="AlphaFoldDB" id="A0A9D2MNZ0"/>
<evidence type="ECO:0000259" key="7">
    <source>
        <dbReference type="Pfam" id="PF08281"/>
    </source>
</evidence>
<evidence type="ECO:0000256" key="2">
    <source>
        <dbReference type="ARBA" id="ARBA00023015"/>
    </source>
</evidence>
<dbReference type="CDD" id="cd06171">
    <property type="entry name" value="Sigma70_r4"/>
    <property type="match status" value="1"/>
</dbReference>